<dbReference type="RefSeq" id="WP_408623115.1">
    <property type="nucleotide sequence ID" value="NZ_JBEQCT010000002.1"/>
</dbReference>
<evidence type="ECO:0000313" key="5">
    <source>
        <dbReference type="Proteomes" id="UP001629953"/>
    </source>
</evidence>
<feature type="domain" description="CBS" evidence="3">
    <location>
        <begin position="175"/>
        <end position="232"/>
    </location>
</feature>
<comment type="caution">
    <text evidence="4">The sequence shown here is derived from an EMBL/GenBank/DDBJ whole genome shotgun (WGS) entry which is preliminary data.</text>
</comment>
<dbReference type="InterPro" id="IPR018821">
    <property type="entry name" value="DUF294_put_nucleoTrafse_sb-bd"/>
</dbReference>
<dbReference type="PROSITE" id="PS51371">
    <property type="entry name" value="CBS"/>
    <property type="match status" value="2"/>
</dbReference>
<dbReference type="InterPro" id="IPR051257">
    <property type="entry name" value="Diverse_CBS-Domain"/>
</dbReference>
<feature type="domain" description="CBS" evidence="3">
    <location>
        <begin position="240"/>
        <end position="297"/>
    </location>
</feature>
<name>A0ABW9G872_9GAMM</name>
<keyword evidence="1 2" id="KW-0129">CBS domain</keyword>
<gene>
    <name evidence="4" type="ORF">ABUE30_07580</name>
</gene>
<dbReference type="SUPFAM" id="SSF54631">
    <property type="entry name" value="CBS-domain pair"/>
    <property type="match status" value="1"/>
</dbReference>
<organism evidence="4 5">
    <name type="scientific">Celerinatantimonas yamalensis</name>
    <dbReference type="NCBI Taxonomy" id="559956"/>
    <lineage>
        <taxon>Bacteria</taxon>
        <taxon>Pseudomonadati</taxon>
        <taxon>Pseudomonadota</taxon>
        <taxon>Gammaproteobacteria</taxon>
        <taxon>Celerinatantimonadaceae</taxon>
        <taxon>Celerinatantimonas</taxon>
    </lineage>
</organism>
<evidence type="ECO:0000256" key="1">
    <source>
        <dbReference type="ARBA" id="ARBA00023122"/>
    </source>
</evidence>
<dbReference type="PANTHER" id="PTHR43080:SF2">
    <property type="entry name" value="CBS DOMAIN-CONTAINING PROTEIN"/>
    <property type="match status" value="1"/>
</dbReference>
<dbReference type="CDD" id="cd05401">
    <property type="entry name" value="NT_GlnE_GlnD_like"/>
    <property type="match status" value="1"/>
</dbReference>
<dbReference type="Proteomes" id="UP001629953">
    <property type="component" value="Unassembled WGS sequence"/>
</dbReference>
<dbReference type="Gene3D" id="2.60.120.10">
    <property type="entry name" value="Jelly Rolls"/>
    <property type="match status" value="1"/>
</dbReference>
<dbReference type="Pfam" id="PF03445">
    <property type="entry name" value="DUF294"/>
    <property type="match status" value="1"/>
</dbReference>
<dbReference type="SUPFAM" id="SSF51206">
    <property type="entry name" value="cAMP-binding domain-like"/>
    <property type="match status" value="1"/>
</dbReference>
<dbReference type="EMBL" id="JBEQCT010000002">
    <property type="protein sequence ID" value="MFM2484926.1"/>
    <property type="molecule type" value="Genomic_DNA"/>
</dbReference>
<reference evidence="4 5" key="1">
    <citation type="journal article" date="2013" name="Int. J. Syst. Evol. Microbiol.">
        <title>Celerinatantimonas yamalensis sp. nov., a cold-adapted diazotrophic bacterium from a cold permafrost brine.</title>
        <authorList>
            <person name="Shcherbakova V."/>
            <person name="Chuvilskaya N."/>
            <person name="Rivkina E."/>
            <person name="Demidov N."/>
            <person name="Uchaeva V."/>
            <person name="Suetin S."/>
            <person name="Suzina N."/>
            <person name="Gilichinsky D."/>
        </authorList>
    </citation>
    <scope>NUCLEOTIDE SEQUENCE [LARGE SCALE GENOMIC DNA]</scope>
    <source>
        <strain evidence="4 5">C7</strain>
    </source>
</reference>
<dbReference type="SMART" id="SM00116">
    <property type="entry name" value="CBS"/>
    <property type="match status" value="2"/>
</dbReference>
<evidence type="ECO:0000313" key="4">
    <source>
        <dbReference type="EMBL" id="MFM2484926.1"/>
    </source>
</evidence>
<dbReference type="InterPro" id="IPR000595">
    <property type="entry name" value="cNMP-bd_dom"/>
</dbReference>
<accession>A0ABW9G872</accession>
<sequence length="634" mass="72007">MLKPLIGAFLLNESVKMDNTLFPNVVSFLKSISPFDLLPDEVLDAIASEADILYLAKSDSLPIDKDQHHYLYILRSGVVEQRLPDGSLRSRLGEMDIFGFSLHSPIPGDEYQVKALESTLLYRFDYVALLRCVADYPNISEQLALNASQRMDSTMSVKYAQEEKGLFFQRVEKVASHNIAVATPSMTIREVAYLMRHEKACSCCVIVENGRLLGMVTDKDMTKRVVAQGVDTSQHITQVMTHHPHTIGHDELVLAAMNIMMRYKIQNLPVLDDNKKVIGLITPQQLIHKHSIQAVFLIEKISRCHQVDELVALALDRQAIFEAMAESDLPSVVVGQVMSMVYDAFTQQLLRMAEEMFGQPSCQYVWIAAGSHARNEVHLGSDQDNALVLDNSATEVDKAYFHHFAMYVCKGLDQCGYSLCSGRFMAAVPKWCQKVNIWQQYYRKWAINPEYEMLLNLTVFLDIRPVHGTFSLFNQLDTYRLKQVTGNRHLMVALVRNTLRTRPPLGIFNNVVLEKNGENENKLNIKRAAIGCLVDLARIYTLYEGGDKLNTEDRIQFAYEKGVINERSALDLLGTYRFINQLRYAHHLNCLRGAEAVSNYIDPNEFGSFDRQHLKDAFRIISGFQDAIKMKFGC</sequence>
<dbReference type="InterPro" id="IPR000644">
    <property type="entry name" value="CBS_dom"/>
</dbReference>
<dbReference type="InterPro" id="IPR046342">
    <property type="entry name" value="CBS_dom_sf"/>
</dbReference>
<evidence type="ECO:0000256" key="2">
    <source>
        <dbReference type="PROSITE-ProRule" id="PRU00703"/>
    </source>
</evidence>
<dbReference type="Pfam" id="PF00571">
    <property type="entry name" value="CBS"/>
    <property type="match status" value="2"/>
</dbReference>
<dbReference type="InterPro" id="IPR018490">
    <property type="entry name" value="cNMP-bd_dom_sf"/>
</dbReference>
<dbReference type="InterPro" id="IPR005105">
    <property type="entry name" value="GlnD_Uridyltrans_N"/>
</dbReference>
<dbReference type="Pfam" id="PF10335">
    <property type="entry name" value="DUF294_C"/>
    <property type="match status" value="1"/>
</dbReference>
<dbReference type="InterPro" id="IPR014710">
    <property type="entry name" value="RmlC-like_jellyroll"/>
</dbReference>
<evidence type="ECO:0000259" key="3">
    <source>
        <dbReference type="PROSITE" id="PS51371"/>
    </source>
</evidence>
<protein>
    <submittedName>
        <fullName evidence="4">DUF294 nucleotidyltransferase-like domain-containing protein</fullName>
    </submittedName>
</protein>
<keyword evidence="5" id="KW-1185">Reference proteome</keyword>
<dbReference type="Gene3D" id="3.10.580.10">
    <property type="entry name" value="CBS-domain"/>
    <property type="match status" value="1"/>
</dbReference>
<dbReference type="CDD" id="cd00038">
    <property type="entry name" value="CAP_ED"/>
    <property type="match status" value="1"/>
</dbReference>
<proteinExistence type="predicted"/>
<dbReference type="PANTHER" id="PTHR43080">
    <property type="entry name" value="CBS DOMAIN-CONTAINING PROTEIN CBSX3, MITOCHONDRIAL"/>
    <property type="match status" value="1"/>
</dbReference>